<dbReference type="EMBL" id="RQGN01000085">
    <property type="protein sequence ID" value="TGL97003.1"/>
    <property type="molecule type" value="Genomic_DNA"/>
</dbReference>
<name>A0A2M9Z5A9_9LEPT</name>
<organism evidence="3 5">
    <name type="scientific">Leptospira barantonii</name>
    <dbReference type="NCBI Taxonomy" id="2023184"/>
    <lineage>
        <taxon>Bacteria</taxon>
        <taxon>Pseudomonadati</taxon>
        <taxon>Spirochaetota</taxon>
        <taxon>Spirochaetia</taxon>
        <taxon>Leptospirales</taxon>
        <taxon>Leptospiraceae</taxon>
        <taxon>Leptospira</taxon>
    </lineage>
</organism>
<comment type="similarity">
    <text evidence="1">Belongs to the CutA family.</text>
</comment>
<reference evidence="3 5" key="2">
    <citation type="journal article" date="2019" name="PLoS Negl. Trop. Dis.">
        <title>Revisiting the worldwide diversity of Leptospira species in the environment.</title>
        <authorList>
            <person name="Vincent A.T."/>
            <person name="Schiettekatte O."/>
            <person name="Bourhy P."/>
            <person name="Veyrier F.J."/>
            <person name="Picardeau M."/>
        </authorList>
    </citation>
    <scope>NUCLEOTIDE SEQUENCE [LARGE SCALE GENOMIC DNA]</scope>
    <source>
        <strain evidence="3 5">201702444</strain>
    </source>
</reference>
<dbReference type="PANTHER" id="PTHR23419:SF8">
    <property type="entry name" value="FI09726P"/>
    <property type="match status" value="1"/>
</dbReference>
<accession>A0A2M9Z5A9</accession>
<dbReference type="GO" id="GO:0010038">
    <property type="term" value="P:response to metal ion"/>
    <property type="evidence" value="ECO:0007669"/>
    <property type="project" value="InterPro"/>
</dbReference>
<protein>
    <submittedName>
        <fullName evidence="3">Divalent-cation tolerance protein CutA</fullName>
    </submittedName>
</protein>
<dbReference type="InterPro" id="IPR011322">
    <property type="entry name" value="N-reg_PII-like_a/b"/>
</dbReference>
<dbReference type="PANTHER" id="PTHR23419">
    <property type="entry name" value="DIVALENT CATION TOLERANCE CUTA-RELATED"/>
    <property type="match status" value="1"/>
</dbReference>
<proteinExistence type="inferred from homology"/>
<keyword evidence="4" id="KW-1185">Reference proteome</keyword>
<dbReference type="OrthoDB" id="343674at2"/>
<evidence type="ECO:0000313" key="2">
    <source>
        <dbReference type="EMBL" id="PJZ58886.1"/>
    </source>
</evidence>
<dbReference type="InterPro" id="IPR004323">
    <property type="entry name" value="Ion_tolerance_CutA"/>
</dbReference>
<evidence type="ECO:0000313" key="5">
    <source>
        <dbReference type="Proteomes" id="UP000298429"/>
    </source>
</evidence>
<dbReference type="GO" id="GO:0005507">
    <property type="term" value="F:copper ion binding"/>
    <property type="evidence" value="ECO:0007669"/>
    <property type="project" value="TreeGrafter"/>
</dbReference>
<evidence type="ECO:0000313" key="4">
    <source>
        <dbReference type="Proteomes" id="UP000231879"/>
    </source>
</evidence>
<dbReference type="Proteomes" id="UP000231879">
    <property type="component" value="Unassembled WGS sequence"/>
</dbReference>
<dbReference type="EMBL" id="NPDS01000001">
    <property type="protein sequence ID" value="PJZ58886.1"/>
    <property type="molecule type" value="Genomic_DNA"/>
</dbReference>
<dbReference type="AlphaFoldDB" id="A0A2M9Z5A9"/>
<dbReference type="Pfam" id="PF03091">
    <property type="entry name" value="CutA1"/>
    <property type="match status" value="1"/>
</dbReference>
<gene>
    <name evidence="2" type="ORF">CH367_02280</name>
    <name evidence="3" type="ORF">EHQ76_15480</name>
</gene>
<evidence type="ECO:0000313" key="3">
    <source>
        <dbReference type="EMBL" id="TGL97003.1"/>
    </source>
</evidence>
<comment type="caution">
    <text evidence="3">The sequence shown here is derived from an EMBL/GenBank/DDBJ whole genome shotgun (WGS) entry which is preliminary data.</text>
</comment>
<sequence>MSSSNEIIVFTTLSDRDLAEIQISEMLQEGIIISGTIFPEVTLMYQWDGKIAMDTENKIMIKARSDQYPKIEEYIMKHHPYLAPEVIKLDVSFGSDNYRKFIKTKIEKAG</sequence>
<reference evidence="2 4" key="1">
    <citation type="submission" date="2017-07" db="EMBL/GenBank/DDBJ databases">
        <title>Leptospira spp. isolated from tropical soils.</title>
        <authorList>
            <person name="Thibeaux R."/>
            <person name="Iraola G."/>
            <person name="Ferres I."/>
            <person name="Bierque E."/>
            <person name="Girault D."/>
            <person name="Soupe-Gilbert M.-E."/>
            <person name="Picardeau M."/>
            <person name="Goarant C."/>
        </authorList>
    </citation>
    <scope>NUCLEOTIDE SEQUENCE [LARGE SCALE GENOMIC DNA]</scope>
    <source>
        <strain evidence="2 4">FH4-C-A1</strain>
    </source>
</reference>
<dbReference type="Gene3D" id="3.30.70.120">
    <property type="match status" value="1"/>
</dbReference>
<dbReference type="RefSeq" id="WP_100760881.1">
    <property type="nucleotide sequence ID" value="NZ_NPDS01000001.1"/>
</dbReference>
<dbReference type="Proteomes" id="UP000298429">
    <property type="component" value="Unassembled WGS sequence"/>
</dbReference>
<dbReference type="SUPFAM" id="SSF54913">
    <property type="entry name" value="GlnB-like"/>
    <property type="match status" value="1"/>
</dbReference>
<evidence type="ECO:0000256" key="1">
    <source>
        <dbReference type="ARBA" id="ARBA00010169"/>
    </source>
</evidence>
<dbReference type="InterPro" id="IPR015867">
    <property type="entry name" value="N-reg_PII/ATP_PRibTrfase_C"/>
</dbReference>